<dbReference type="AlphaFoldDB" id="A0A9Q9INW1"/>
<name>A0A9Q9INW1_9ACTN</name>
<sequence length="567" mass="61860">MLAQRFVASLAGLTLLATAAACSDAGAENQPQPPRTGGTLRVVVSAKPAHLDPQRIATATEANVSRLTTRTLTTFRSEPGAAASEIVGDLATDAGRPSEGNRVWDFQLKDDIRWEDGSPITCADVKYGVERSFSSLFSVAQPYAKTYLAGTDNYAGPFVGGNNNGKGLQSVQCVDNRNIKFTLSQPVGDFGYTAAMSVFAPVLAKQDTKGEYDKKPFSNGPYKLQENTDQQLVYVRNQYWDRKTDSVRKAYPDKIVIEANGDLPTVTSNLLQSEGDWADAIDLDKNVAPNFVQQVVNDPALSSRAVQGSYGGIRYLSLNTKRIPELDCRRALVFAFNKRKFRAAAGGSVFGDYANTMIAPQLKAHKDFDLYDSTANVEGKPDVAMKLMDDQRTKGKPCATTLTLAIPEQKDIRRLATTMVETYQQIGIQIKVNGIDPETYFDVIGNPANTNDLLWAGWIPDWANGSAVIPPLFDGRLIPTKANATNNQNYALLNDPEINNDITAALEESVPERQYLLWGELDEKIASKAVAIPIIYMKALRMSGTKVRGGFIHPQFGQPDLCALGLA</sequence>
<dbReference type="KEGG" id="daur:Daura_09505"/>
<dbReference type="Gene3D" id="3.10.105.10">
    <property type="entry name" value="Dipeptide-binding Protein, Domain 3"/>
    <property type="match status" value="1"/>
</dbReference>
<protein>
    <submittedName>
        <fullName evidence="3">ABC transporter substrate-binding protein</fullName>
    </submittedName>
</protein>
<dbReference type="SUPFAM" id="SSF53850">
    <property type="entry name" value="Periplasmic binding protein-like II"/>
    <property type="match status" value="1"/>
</dbReference>
<dbReference type="CDD" id="cd08506">
    <property type="entry name" value="PBP2_clavulanate_OppA2"/>
    <property type="match status" value="1"/>
</dbReference>
<dbReference type="Proteomes" id="UP001058003">
    <property type="component" value="Chromosome"/>
</dbReference>
<evidence type="ECO:0000259" key="2">
    <source>
        <dbReference type="Pfam" id="PF00496"/>
    </source>
</evidence>
<dbReference type="OrthoDB" id="5240629at2"/>
<gene>
    <name evidence="3" type="ORF">Daura_09505</name>
</gene>
<feature type="chain" id="PRO_5040264933" evidence="1">
    <location>
        <begin position="20"/>
        <end position="567"/>
    </location>
</feature>
<evidence type="ECO:0000313" key="3">
    <source>
        <dbReference type="EMBL" id="UWZ56383.1"/>
    </source>
</evidence>
<dbReference type="GO" id="GO:0043190">
    <property type="term" value="C:ATP-binding cassette (ABC) transporter complex"/>
    <property type="evidence" value="ECO:0007669"/>
    <property type="project" value="InterPro"/>
</dbReference>
<feature type="signal peptide" evidence="1">
    <location>
        <begin position="1"/>
        <end position="19"/>
    </location>
</feature>
<dbReference type="PANTHER" id="PTHR30290">
    <property type="entry name" value="PERIPLASMIC BINDING COMPONENT OF ABC TRANSPORTER"/>
    <property type="match status" value="1"/>
</dbReference>
<dbReference type="Gene3D" id="3.40.190.10">
    <property type="entry name" value="Periplasmic binding protein-like II"/>
    <property type="match status" value="1"/>
</dbReference>
<evidence type="ECO:0000256" key="1">
    <source>
        <dbReference type="SAM" id="SignalP"/>
    </source>
</evidence>
<dbReference type="PANTHER" id="PTHR30290:SF83">
    <property type="entry name" value="ABC TRANSPORTER SUBSTRATE-BINDING PROTEIN"/>
    <property type="match status" value="1"/>
</dbReference>
<dbReference type="PROSITE" id="PS51257">
    <property type="entry name" value="PROKAR_LIPOPROTEIN"/>
    <property type="match status" value="1"/>
</dbReference>
<dbReference type="GO" id="GO:0042597">
    <property type="term" value="C:periplasmic space"/>
    <property type="evidence" value="ECO:0007669"/>
    <property type="project" value="UniProtKB-ARBA"/>
</dbReference>
<dbReference type="InterPro" id="IPR039424">
    <property type="entry name" value="SBP_5"/>
</dbReference>
<dbReference type="InterPro" id="IPR000914">
    <property type="entry name" value="SBP_5_dom"/>
</dbReference>
<organism evidence="3 4">
    <name type="scientific">Dactylosporangium aurantiacum</name>
    <dbReference type="NCBI Taxonomy" id="35754"/>
    <lineage>
        <taxon>Bacteria</taxon>
        <taxon>Bacillati</taxon>
        <taxon>Actinomycetota</taxon>
        <taxon>Actinomycetes</taxon>
        <taxon>Micromonosporales</taxon>
        <taxon>Micromonosporaceae</taxon>
        <taxon>Dactylosporangium</taxon>
    </lineage>
</organism>
<keyword evidence="4" id="KW-1185">Reference proteome</keyword>
<reference evidence="3" key="1">
    <citation type="submission" date="2021-04" db="EMBL/GenBank/DDBJ databases">
        <title>Dactylosporangium aurantiacum NRRL B-8018 full assembly.</title>
        <authorList>
            <person name="Hartkoorn R.C."/>
            <person name="Beaudoing E."/>
            <person name="Hot D."/>
        </authorList>
    </citation>
    <scope>NUCLEOTIDE SEQUENCE</scope>
    <source>
        <strain evidence="3">NRRL B-8018</strain>
    </source>
</reference>
<dbReference type="GO" id="GO:1904680">
    <property type="term" value="F:peptide transmembrane transporter activity"/>
    <property type="evidence" value="ECO:0007669"/>
    <property type="project" value="TreeGrafter"/>
</dbReference>
<dbReference type="Pfam" id="PF00496">
    <property type="entry name" value="SBP_bac_5"/>
    <property type="match status" value="1"/>
</dbReference>
<dbReference type="RefSeq" id="WP_081970809.1">
    <property type="nucleotide sequence ID" value="NZ_CP073767.1"/>
</dbReference>
<accession>A0A9Q9INW1</accession>
<evidence type="ECO:0000313" key="4">
    <source>
        <dbReference type="Proteomes" id="UP001058003"/>
    </source>
</evidence>
<dbReference type="EMBL" id="CP073767">
    <property type="protein sequence ID" value="UWZ56383.1"/>
    <property type="molecule type" value="Genomic_DNA"/>
</dbReference>
<dbReference type="InterPro" id="IPR030678">
    <property type="entry name" value="Peptide/Ni-bd"/>
</dbReference>
<keyword evidence="1" id="KW-0732">Signal</keyword>
<feature type="domain" description="Solute-binding protein family 5" evidence="2">
    <location>
        <begin position="85"/>
        <end position="474"/>
    </location>
</feature>
<proteinExistence type="predicted"/>
<dbReference type="PIRSF" id="PIRSF002741">
    <property type="entry name" value="MppA"/>
    <property type="match status" value="1"/>
</dbReference>
<dbReference type="GO" id="GO:0015833">
    <property type="term" value="P:peptide transport"/>
    <property type="evidence" value="ECO:0007669"/>
    <property type="project" value="TreeGrafter"/>
</dbReference>